<proteinExistence type="predicted"/>
<dbReference type="OrthoDB" id="9915195at2"/>
<evidence type="ECO:0000313" key="1">
    <source>
        <dbReference type="EMBL" id="GBF44580.1"/>
    </source>
</evidence>
<dbReference type="EMBL" id="BFAZ01000015">
    <property type="protein sequence ID" value="GBF44580.1"/>
    <property type="molecule type" value="Genomic_DNA"/>
</dbReference>
<comment type="caution">
    <text evidence="1">The sequence shown here is derived from an EMBL/GenBank/DDBJ whole genome shotgun (WGS) entry which is preliminary data.</text>
</comment>
<dbReference type="AlphaFoldDB" id="A0A2P2DJ35"/>
<keyword evidence="2" id="KW-1185">Reference proteome</keyword>
<gene>
    <name evidence="1" type="ORF">LPTSP2_38830</name>
</gene>
<organism evidence="1 2">
    <name type="scientific">Leptospira ellinghausenii</name>
    <dbReference type="NCBI Taxonomy" id="1917822"/>
    <lineage>
        <taxon>Bacteria</taxon>
        <taxon>Pseudomonadati</taxon>
        <taxon>Spirochaetota</taxon>
        <taxon>Spirochaetia</taxon>
        <taxon>Leptospirales</taxon>
        <taxon>Leptospiraceae</taxon>
        <taxon>Leptospira</taxon>
    </lineage>
</organism>
<protein>
    <submittedName>
        <fullName evidence="1">Uncharacterized protein</fullName>
    </submittedName>
</protein>
<reference evidence="2" key="1">
    <citation type="journal article" date="2019" name="Microbiol. Immunol.">
        <title>Molecular and phenotypic characterization of Leptospira johnsonii sp. nov., Leptospira ellinghausenii sp. nov. and Leptospira ryugenii sp. nov. isolated from soil and water in Japan.</title>
        <authorList>
            <person name="Masuzawa T."/>
            <person name="Saito M."/>
            <person name="Nakao R."/>
            <person name="Nikaido Y."/>
            <person name="Matsumoto M."/>
            <person name="Ogawa M."/>
            <person name="Yokoyama M."/>
            <person name="Hidaka Y."/>
            <person name="Tomita J."/>
            <person name="Sakakibara K."/>
            <person name="Suzuki K."/>
            <person name="Yasuda S."/>
            <person name="Sato H."/>
            <person name="Yamaguchi M."/>
            <person name="Yoshida S.I."/>
            <person name="Koizumi N."/>
            <person name="Kawamura Y."/>
        </authorList>
    </citation>
    <scope>NUCLEOTIDE SEQUENCE [LARGE SCALE GENOMIC DNA]</scope>
    <source>
        <strain evidence="2">E18</strain>
    </source>
</reference>
<name>A0A2P2DJ35_9LEPT</name>
<dbReference type="RefSeq" id="WP_108961550.1">
    <property type="nucleotide sequence ID" value="NZ_BFAZ01000015.1"/>
</dbReference>
<dbReference type="Proteomes" id="UP000245206">
    <property type="component" value="Unassembled WGS sequence"/>
</dbReference>
<evidence type="ECO:0000313" key="2">
    <source>
        <dbReference type="Proteomes" id="UP000245206"/>
    </source>
</evidence>
<sequence length="146" mass="17566">MNKNDPHYIDPFTVKALIYKINAMAKTHEQEKQHKNPTTWAMVAYSLCRKNFFAEERTRESYEIKKEKANKYRNESEAGQWSRVVHQLSNRKFCDWEKEDLRILQNFESQKSKVPKFKNLDVHSEDYDEWSLVCRHLASKFKKFSA</sequence>
<accession>A0A2P2DJ35</accession>